<dbReference type="Proteomes" id="UP000523545">
    <property type="component" value="Unassembled WGS sequence"/>
</dbReference>
<feature type="transmembrane region" description="Helical" evidence="7">
    <location>
        <begin position="48"/>
        <end position="66"/>
    </location>
</feature>
<keyword evidence="6 7" id="KW-0472">Membrane</keyword>
<feature type="transmembrane region" description="Helical" evidence="7">
    <location>
        <begin position="12"/>
        <end position="36"/>
    </location>
</feature>
<dbReference type="PANTHER" id="PTHR34229:SF1">
    <property type="entry name" value="METAL TRANSPORT PROTEIN HI_1621-RELATED"/>
    <property type="match status" value="1"/>
</dbReference>
<evidence type="ECO:0000256" key="4">
    <source>
        <dbReference type="ARBA" id="ARBA00022692"/>
    </source>
</evidence>
<keyword evidence="5 7" id="KW-1133">Transmembrane helix</keyword>
<organism evidence="8 9">
    <name type="scientific">Micromonospora jinlongensis</name>
    <dbReference type="NCBI Taxonomy" id="1287877"/>
    <lineage>
        <taxon>Bacteria</taxon>
        <taxon>Bacillati</taxon>
        <taxon>Actinomycetota</taxon>
        <taxon>Actinomycetes</taxon>
        <taxon>Micromonosporales</taxon>
        <taxon>Micromonosporaceae</taxon>
        <taxon>Micromonospora</taxon>
    </lineage>
</organism>
<dbReference type="PANTHER" id="PTHR34229">
    <property type="entry name" value="METAL TRANSPORT PROTEIN HI_1621-RELATED"/>
    <property type="match status" value="1"/>
</dbReference>
<proteinExistence type="predicted"/>
<sequence length="241" mass="24344">METLAMHISNGIIDGPVAAIFAALALAALTVCVLRGRRDLDDRLAPMAGLVAAFIFAVQMLNFPIFTAGVSGHLLGGALAAMLVGPWVGALCVAVVLVVQALIFGDGGVAMLGLNITNMALLGTAAAYVLIAVLLRVLPRTRAGLAVTAFVAATLSVVVASQGFVLQYWLGGTTDLGNNLTGLAGTMAGVHLLIGIGEGLITATTVLTVAKVRPDLVYALRSLRTPAAPAAPAVPVTGGAR</sequence>
<dbReference type="GO" id="GO:0000041">
    <property type="term" value="P:transition metal ion transport"/>
    <property type="evidence" value="ECO:0007669"/>
    <property type="project" value="InterPro"/>
</dbReference>
<feature type="transmembrane region" description="Helical" evidence="7">
    <location>
        <begin position="78"/>
        <end position="104"/>
    </location>
</feature>
<evidence type="ECO:0000256" key="5">
    <source>
        <dbReference type="ARBA" id="ARBA00022989"/>
    </source>
</evidence>
<evidence type="ECO:0000313" key="9">
    <source>
        <dbReference type="Proteomes" id="UP000523545"/>
    </source>
</evidence>
<feature type="transmembrane region" description="Helical" evidence="7">
    <location>
        <begin position="116"/>
        <end position="138"/>
    </location>
</feature>
<comment type="caution">
    <text evidence="8">The sequence shown here is derived from an EMBL/GenBank/DDBJ whole genome shotgun (WGS) entry which is preliminary data.</text>
</comment>
<dbReference type="EMBL" id="JACCHK010000001">
    <property type="protein sequence ID" value="NYH45287.1"/>
    <property type="molecule type" value="Genomic_DNA"/>
</dbReference>
<evidence type="ECO:0000256" key="3">
    <source>
        <dbReference type="ARBA" id="ARBA00022475"/>
    </source>
</evidence>
<feature type="transmembrane region" description="Helical" evidence="7">
    <location>
        <begin position="145"/>
        <end position="170"/>
    </location>
</feature>
<feature type="transmembrane region" description="Helical" evidence="7">
    <location>
        <begin position="190"/>
        <end position="210"/>
    </location>
</feature>
<accession>A0A7Y9X4W4</accession>
<dbReference type="Pfam" id="PF01891">
    <property type="entry name" value="CbiM"/>
    <property type="match status" value="1"/>
</dbReference>
<protein>
    <submittedName>
        <fullName evidence="8">Cobalt/nickel transport system permease protein</fullName>
    </submittedName>
</protein>
<gene>
    <name evidence="8" type="ORF">HNR22_005014</name>
</gene>
<keyword evidence="4 7" id="KW-0812">Transmembrane</keyword>
<evidence type="ECO:0000313" key="8">
    <source>
        <dbReference type="EMBL" id="NYH45287.1"/>
    </source>
</evidence>
<keyword evidence="9" id="KW-1185">Reference proteome</keyword>
<dbReference type="RefSeq" id="WP_099850968.1">
    <property type="nucleotide sequence ID" value="NZ_JACCHK010000001.1"/>
</dbReference>
<name>A0A7Y9X4W4_9ACTN</name>
<comment type="subcellular location">
    <subcellularLocation>
        <location evidence="1">Cell membrane</location>
        <topology evidence="1">Multi-pass membrane protein</topology>
    </subcellularLocation>
</comment>
<dbReference type="AlphaFoldDB" id="A0A7Y9X4W4"/>
<evidence type="ECO:0000256" key="6">
    <source>
        <dbReference type="ARBA" id="ARBA00023136"/>
    </source>
</evidence>
<evidence type="ECO:0000256" key="1">
    <source>
        <dbReference type="ARBA" id="ARBA00004651"/>
    </source>
</evidence>
<evidence type="ECO:0000256" key="2">
    <source>
        <dbReference type="ARBA" id="ARBA00022448"/>
    </source>
</evidence>
<reference evidence="8 9" key="1">
    <citation type="submission" date="2020-07" db="EMBL/GenBank/DDBJ databases">
        <title>Sequencing the genomes of 1000 actinobacteria strains.</title>
        <authorList>
            <person name="Klenk H.-P."/>
        </authorList>
    </citation>
    <scope>NUCLEOTIDE SEQUENCE [LARGE SCALE GENOMIC DNA]</scope>
    <source>
        <strain evidence="8 9">DSM 45876</strain>
    </source>
</reference>
<evidence type="ECO:0000256" key="7">
    <source>
        <dbReference type="SAM" id="Phobius"/>
    </source>
</evidence>
<dbReference type="InterPro" id="IPR002751">
    <property type="entry name" value="CbiM/NikMN"/>
</dbReference>
<keyword evidence="2" id="KW-0813">Transport</keyword>
<keyword evidence="3" id="KW-1003">Cell membrane</keyword>
<dbReference type="GO" id="GO:0005886">
    <property type="term" value="C:plasma membrane"/>
    <property type="evidence" value="ECO:0007669"/>
    <property type="project" value="UniProtKB-SubCell"/>
</dbReference>
<dbReference type="Gene3D" id="1.10.1760.20">
    <property type="match status" value="1"/>
</dbReference>